<proteinExistence type="inferred from homology"/>
<evidence type="ECO:0000256" key="5">
    <source>
        <dbReference type="ARBA" id="ARBA00022729"/>
    </source>
</evidence>
<keyword evidence="6" id="KW-0256">Endoplasmic reticulum</keyword>
<evidence type="ECO:0000256" key="10">
    <source>
        <dbReference type="SAM" id="SignalP"/>
    </source>
</evidence>
<evidence type="ECO:0000256" key="9">
    <source>
        <dbReference type="SAM" id="Phobius"/>
    </source>
</evidence>
<dbReference type="Gene3D" id="3.40.30.10">
    <property type="entry name" value="Glutaredoxin"/>
    <property type="match status" value="1"/>
</dbReference>
<keyword evidence="4 9" id="KW-0812">Transmembrane</keyword>
<dbReference type="Pfam" id="PF04756">
    <property type="entry name" value="OST3_OST6"/>
    <property type="match status" value="1"/>
</dbReference>
<dbReference type="InterPro" id="IPR021149">
    <property type="entry name" value="OligosaccharylTrfase_OST3/OST6"/>
</dbReference>
<feature type="signal peptide" evidence="10">
    <location>
        <begin position="1"/>
        <end position="19"/>
    </location>
</feature>
<keyword evidence="12" id="KW-1185">Reference proteome</keyword>
<evidence type="ECO:0000313" key="11">
    <source>
        <dbReference type="EMBL" id="SJL00419.1"/>
    </source>
</evidence>
<sequence length="316" mass="35500">MYWRSLCASVLLLVPAVLAADDVQAQLVSLAAAGNGLIRLNAQTYELLTTSNRNWSAAIQFTALDKRRRCEPCREFDPSWTAVAKAWAAVSKEHRDTHFFGTLDFDDGQTVFSQLGMTSAPVVYMYPPTQGPRQPASGKYNAVKYDFSNGFEAGPLAEQLSSHTPVPIPYRAPIDWTRWATYIAGFLGSLSILRYIAPVLRSRWTWAVISILSSLIFTSGYMFTRIRNVPYSGANGNWIANGYQNQFGQEVQVIALVYGLLAFSFLMLTIIVPYQTSAARQRLQVYLWVGIIMIIYSVLVSIFKVKNRGYPFRLFL</sequence>
<evidence type="ECO:0000256" key="1">
    <source>
        <dbReference type="ARBA" id="ARBA00002791"/>
    </source>
</evidence>
<evidence type="ECO:0000256" key="6">
    <source>
        <dbReference type="ARBA" id="ARBA00022824"/>
    </source>
</evidence>
<dbReference type="Proteomes" id="UP000219338">
    <property type="component" value="Unassembled WGS sequence"/>
</dbReference>
<reference evidence="12" key="1">
    <citation type="journal article" date="2017" name="Nat. Ecol. Evol.">
        <title>Genome expansion and lineage-specific genetic innovations in the forest pathogenic fungi Armillaria.</title>
        <authorList>
            <person name="Sipos G."/>
            <person name="Prasanna A.N."/>
            <person name="Walter M.C."/>
            <person name="O'Connor E."/>
            <person name="Balint B."/>
            <person name="Krizsan K."/>
            <person name="Kiss B."/>
            <person name="Hess J."/>
            <person name="Varga T."/>
            <person name="Slot J."/>
            <person name="Riley R."/>
            <person name="Boka B."/>
            <person name="Rigling D."/>
            <person name="Barry K."/>
            <person name="Lee J."/>
            <person name="Mihaltcheva S."/>
            <person name="LaButti K."/>
            <person name="Lipzen A."/>
            <person name="Waldron R."/>
            <person name="Moloney N.M."/>
            <person name="Sperisen C."/>
            <person name="Kredics L."/>
            <person name="Vagvoelgyi C."/>
            <person name="Patrignani A."/>
            <person name="Fitzpatrick D."/>
            <person name="Nagy I."/>
            <person name="Doyle S."/>
            <person name="Anderson J.B."/>
            <person name="Grigoriev I.V."/>
            <person name="Gueldener U."/>
            <person name="Muensterkoetter M."/>
            <person name="Nagy L.G."/>
        </authorList>
    </citation>
    <scope>NUCLEOTIDE SEQUENCE [LARGE SCALE GENOMIC DNA]</scope>
    <source>
        <strain evidence="12">C18/9</strain>
    </source>
</reference>
<dbReference type="GO" id="GO:0018279">
    <property type="term" value="P:protein N-linked glycosylation via asparagine"/>
    <property type="evidence" value="ECO:0007669"/>
    <property type="project" value="TreeGrafter"/>
</dbReference>
<feature type="transmembrane region" description="Helical" evidence="9">
    <location>
        <begin position="179"/>
        <end position="197"/>
    </location>
</feature>
<comment type="function">
    <text evidence="1">Subunit of the oligosaccharyl transferase (OST) complex that catalyzes the initial transfer of a defined glycan (Glc(3)Man(9)GlcNAc(2) in eukaryotes) from the lipid carrier dolichol-pyrophosphate to an asparagine residue within an Asn-X-Ser/Thr consensus motif in nascent polypeptide chains, the first step in protein N-glycosylation. N-glycosylation occurs cotranslationally and the complex associates with the Sec61 complex at the channel-forming translocon complex that mediates protein translocation across the endoplasmic reticulum (ER). All subunits are required for a maximal enzyme activity.</text>
</comment>
<evidence type="ECO:0000313" key="12">
    <source>
        <dbReference type="Proteomes" id="UP000219338"/>
    </source>
</evidence>
<keyword evidence="5 10" id="KW-0732">Signal</keyword>
<dbReference type="GO" id="GO:0008250">
    <property type="term" value="C:oligosaccharyltransferase complex"/>
    <property type="evidence" value="ECO:0007669"/>
    <property type="project" value="TreeGrafter"/>
</dbReference>
<dbReference type="EMBL" id="FUEG01000002">
    <property type="protein sequence ID" value="SJL00419.1"/>
    <property type="molecule type" value="Genomic_DNA"/>
</dbReference>
<dbReference type="SUPFAM" id="SSF52833">
    <property type="entry name" value="Thioredoxin-like"/>
    <property type="match status" value="1"/>
</dbReference>
<feature type="transmembrane region" description="Helical" evidence="9">
    <location>
        <begin position="285"/>
        <end position="303"/>
    </location>
</feature>
<organism evidence="11 12">
    <name type="scientific">Armillaria ostoyae</name>
    <name type="common">Armillaria root rot fungus</name>
    <dbReference type="NCBI Taxonomy" id="47428"/>
    <lineage>
        <taxon>Eukaryota</taxon>
        <taxon>Fungi</taxon>
        <taxon>Dikarya</taxon>
        <taxon>Basidiomycota</taxon>
        <taxon>Agaricomycotina</taxon>
        <taxon>Agaricomycetes</taxon>
        <taxon>Agaricomycetidae</taxon>
        <taxon>Agaricales</taxon>
        <taxon>Marasmiineae</taxon>
        <taxon>Physalacriaceae</taxon>
        <taxon>Armillaria</taxon>
    </lineage>
</organism>
<dbReference type="PANTHER" id="PTHR12692">
    <property type="entry name" value="DOLICHYL-DIPHOSPHOOLIGOSACCHARIDE--PROTEIN GLYCOSYLTRANSFERASE-RELATED"/>
    <property type="match status" value="1"/>
</dbReference>
<feature type="chain" id="PRO_5012899446" evidence="10">
    <location>
        <begin position="20"/>
        <end position="316"/>
    </location>
</feature>
<comment type="subcellular location">
    <subcellularLocation>
        <location evidence="2">Endoplasmic reticulum membrane</location>
        <topology evidence="2">Multi-pass membrane protein</topology>
    </subcellularLocation>
</comment>
<dbReference type="STRING" id="47428.A0A284QVE4"/>
<feature type="transmembrane region" description="Helical" evidence="9">
    <location>
        <begin position="204"/>
        <end position="223"/>
    </location>
</feature>
<keyword evidence="8 9" id="KW-0472">Membrane</keyword>
<feature type="transmembrane region" description="Helical" evidence="9">
    <location>
        <begin position="253"/>
        <end position="273"/>
    </location>
</feature>
<dbReference type="InterPro" id="IPR036249">
    <property type="entry name" value="Thioredoxin-like_sf"/>
</dbReference>
<accession>A0A284QVE4</accession>
<evidence type="ECO:0000256" key="2">
    <source>
        <dbReference type="ARBA" id="ARBA00004477"/>
    </source>
</evidence>
<evidence type="ECO:0000256" key="3">
    <source>
        <dbReference type="ARBA" id="ARBA00009561"/>
    </source>
</evidence>
<dbReference type="PANTHER" id="PTHR12692:SF0">
    <property type="entry name" value="GH11935P"/>
    <property type="match status" value="1"/>
</dbReference>
<evidence type="ECO:0000256" key="7">
    <source>
        <dbReference type="ARBA" id="ARBA00022989"/>
    </source>
</evidence>
<gene>
    <name evidence="11" type="ORF">ARMOST_03732</name>
</gene>
<dbReference type="OMA" id="VLFGMYS"/>
<name>A0A284QVE4_ARMOS</name>
<keyword evidence="11" id="KW-0808">Transferase</keyword>
<keyword evidence="7 9" id="KW-1133">Transmembrane helix</keyword>
<evidence type="ECO:0000256" key="4">
    <source>
        <dbReference type="ARBA" id="ARBA00022692"/>
    </source>
</evidence>
<dbReference type="OrthoDB" id="67566at2759"/>
<comment type="similarity">
    <text evidence="3">Belongs to the OST3/OST6 family.</text>
</comment>
<dbReference type="AlphaFoldDB" id="A0A284QVE4"/>
<evidence type="ECO:0000256" key="8">
    <source>
        <dbReference type="ARBA" id="ARBA00023136"/>
    </source>
</evidence>
<dbReference type="GO" id="GO:0016740">
    <property type="term" value="F:transferase activity"/>
    <property type="evidence" value="ECO:0007669"/>
    <property type="project" value="UniProtKB-KW"/>
</dbReference>
<protein>
    <submittedName>
        <fullName evidence="11">Related to OST3-oligosaccharyltransferase gamma subunit</fullName>
    </submittedName>
</protein>